<comment type="caution">
    <text evidence="1">The sequence shown here is derived from an EMBL/GenBank/DDBJ whole genome shotgun (WGS) entry which is preliminary data.</text>
</comment>
<dbReference type="Proteomes" id="UP001148662">
    <property type="component" value="Unassembled WGS sequence"/>
</dbReference>
<proteinExistence type="predicted"/>
<gene>
    <name evidence="1" type="ORF">NM688_g5706</name>
</gene>
<evidence type="ECO:0000313" key="2">
    <source>
        <dbReference type="Proteomes" id="UP001148662"/>
    </source>
</evidence>
<evidence type="ECO:0000313" key="1">
    <source>
        <dbReference type="EMBL" id="KAJ3544745.1"/>
    </source>
</evidence>
<keyword evidence="2" id="KW-1185">Reference proteome</keyword>
<accession>A0ACC1SR36</accession>
<reference evidence="1" key="1">
    <citation type="submission" date="2022-07" db="EMBL/GenBank/DDBJ databases">
        <title>Genome Sequence of Phlebia brevispora.</title>
        <authorList>
            <person name="Buettner E."/>
        </authorList>
    </citation>
    <scope>NUCLEOTIDE SEQUENCE</scope>
    <source>
        <strain evidence="1">MPL23</strain>
    </source>
</reference>
<dbReference type="EMBL" id="JANHOG010001079">
    <property type="protein sequence ID" value="KAJ3544745.1"/>
    <property type="molecule type" value="Genomic_DNA"/>
</dbReference>
<sequence length="179" mass="19829">MPAGELNTATLVHEILRAGKNLFVPKVDPAAEGRMDFVKVYSEEDLNSFPEGLWGIKEPNSHWNGQVRPSVLGDPGESLDLIIVPGVAFDRSLSRLGHGKGYYDRFITAYVASRGSKKPFLGRYLWMVLRRELTVIPSGLALREQIIGHDEVPVVPHDWKMDAIVSPDGVLGKDLTELP</sequence>
<protein>
    <submittedName>
        <fullName evidence="1">Uncharacterized protein</fullName>
    </submittedName>
</protein>
<organism evidence="1 2">
    <name type="scientific">Phlebia brevispora</name>
    <dbReference type="NCBI Taxonomy" id="194682"/>
    <lineage>
        <taxon>Eukaryota</taxon>
        <taxon>Fungi</taxon>
        <taxon>Dikarya</taxon>
        <taxon>Basidiomycota</taxon>
        <taxon>Agaricomycotina</taxon>
        <taxon>Agaricomycetes</taxon>
        <taxon>Polyporales</taxon>
        <taxon>Meruliaceae</taxon>
        <taxon>Phlebia</taxon>
    </lineage>
</organism>
<name>A0ACC1SR36_9APHY</name>